<evidence type="ECO:0000313" key="3">
    <source>
        <dbReference type="EMBL" id="CAI9158923.1"/>
    </source>
</evidence>
<keyword evidence="1" id="KW-0689">Ribosomal protein</keyword>
<name>A0ABN8YBI9_RANTA</name>
<feature type="non-terminal residue" evidence="3">
    <location>
        <position position="1"/>
    </location>
</feature>
<accession>A0ABN8YBI9</accession>
<dbReference type="Proteomes" id="UP001176941">
    <property type="component" value="Chromosome 18"/>
</dbReference>
<keyword evidence="2" id="KW-0687">Ribonucleoprotein</keyword>
<keyword evidence="4" id="KW-1185">Reference proteome</keyword>
<gene>
    <name evidence="3" type="ORF">MRATA1EN1_LOCUS7885</name>
</gene>
<dbReference type="PANTHER" id="PTHR12650:SF37">
    <property type="entry name" value="40S RIBOSOMAL PROTEIN S30-RELATED"/>
    <property type="match status" value="1"/>
</dbReference>
<sequence>MKLFVHTQELYTLQVTGQESLAQIKAHVALSETGHMLGGKVHGSLACAGKVRGQTSKVAKQEKKSTGRAKRHYTVQSGLCQGCTHLWQEGPQCQFL</sequence>
<reference evidence="3" key="1">
    <citation type="submission" date="2023-04" db="EMBL/GenBank/DDBJ databases">
        <authorList>
            <consortium name="ELIXIR-Norway"/>
        </authorList>
    </citation>
    <scope>NUCLEOTIDE SEQUENCE [LARGE SCALE GENOMIC DNA]</scope>
</reference>
<proteinExistence type="predicted"/>
<evidence type="ECO:0008006" key="5">
    <source>
        <dbReference type="Google" id="ProtNLM"/>
    </source>
</evidence>
<dbReference type="PANTHER" id="PTHR12650">
    <property type="entry name" value="40S RIBOSOMAL PROTEIN S30/UBIQUITIN-LIKE PROTEIN FUBI"/>
    <property type="match status" value="1"/>
</dbReference>
<organism evidence="3 4">
    <name type="scientific">Rangifer tarandus platyrhynchus</name>
    <name type="common">Svalbard reindeer</name>
    <dbReference type="NCBI Taxonomy" id="3082113"/>
    <lineage>
        <taxon>Eukaryota</taxon>
        <taxon>Metazoa</taxon>
        <taxon>Chordata</taxon>
        <taxon>Craniata</taxon>
        <taxon>Vertebrata</taxon>
        <taxon>Euteleostomi</taxon>
        <taxon>Mammalia</taxon>
        <taxon>Eutheria</taxon>
        <taxon>Laurasiatheria</taxon>
        <taxon>Artiodactyla</taxon>
        <taxon>Ruminantia</taxon>
        <taxon>Pecora</taxon>
        <taxon>Cervidae</taxon>
        <taxon>Odocoileinae</taxon>
        <taxon>Rangifer</taxon>
    </lineage>
</organism>
<dbReference type="EMBL" id="OX459954">
    <property type="protein sequence ID" value="CAI9158923.1"/>
    <property type="molecule type" value="Genomic_DNA"/>
</dbReference>
<dbReference type="Pfam" id="PF04758">
    <property type="entry name" value="Ribosomal_S30"/>
    <property type="match status" value="1"/>
</dbReference>
<evidence type="ECO:0000313" key="4">
    <source>
        <dbReference type="Proteomes" id="UP001176941"/>
    </source>
</evidence>
<evidence type="ECO:0000256" key="2">
    <source>
        <dbReference type="ARBA" id="ARBA00023274"/>
    </source>
</evidence>
<protein>
    <recommendedName>
        <fullName evidence="5">40S ribosomal protein S30</fullName>
    </recommendedName>
</protein>
<dbReference type="InterPro" id="IPR006846">
    <property type="entry name" value="Ribosomal_eS30"/>
</dbReference>
<evidence type="ECO:0000256" key="1">
    <source>
        <dbReference type="ARBA" id="ARBA00022980"/>
    </source>
</evidence>
<feature type="non-terminal residue" evidence="3">
    <location>
        <position position="96"/>
    </location>
</feature>